<dbReference type="AlphaFoldDB" id="A0A1F6GG12"/>
<evidence type="ECO:0000256" key="1">
    <source>
        <dbReference type="SAM" id="Phobius"/>
    </source>
</evidence>
<evidence type="ECO:0000313" key="2">
    <source>
        <dbReference type="EMBL" id="OGG97032.1"/>
    </source>
</evidence>
<protein>
    <recommendedName>
        <fullName evidence="4">Cell division protein FtsL</fullName>
    </recommendedName>
</protein>
<keyword evidence="1" id="KW-1133">Transmembrane helix</keyword>
<dbReference type="Proteomes" id="UP000178449">
    <property type="component" value="Unassembled WGS sequence"/>
</dbReference>
<dbReference type="EMBL" id="MFNE01000006">
    <property type="protein sequence ID" value="OGG97032.1"/>
    <property type="molecule type" value="Genomic_DNA"/>
</dbReference>
<accession>A0A1F6GG12</accession>
<dbReference type="STRING" id="1817772.A2527_02950"/>
<sequence>MKDFPSYGKTHQSRLERKAPSGRLRANFKAIVVWSLLFLVALYFVRQRVEFLRAERRVKQLMLVKQDLLADLLPLKLEEAYLTQTARIEESAEPLGLYPAAEWQKLSPIAPEPTASEEP</sequence>
<keyword evidence="1" id="KW-0812">Transmembrane</keyword>
<name>A0A1F6GG12_9PROT</name>
<gene>
    <name evidence="2" type="ORF">A2527_02950</name>
</gene>
<proteinExistence type="predicted"/>
<organism evidence="2 3">
    <name type="scientific">Candidatus Lambdaproteobacteria bacterium RIFOXYD2_FULL_50_16</name>
    <dbReference type="NCBI Taxonomy" id="1817772"/>
    <lineage>
        <taxon>Bacteria</taxon>
        <taxon>Pseudomonadati</taxon>
        <taxon>Pseudomonadota</taxon>
        <taxon>Candidatus Lambdaproteobacteria</taxon>
    </lineage>
</organism>
<comment type="caution">
    <text evidence="2">The sequence shown here is derived from an EMBL/GenBank/DDBJ whole genome shotgun (WGS) entry which is preliminary data.</text>
</comment>
<keyword evidence="1" id="KW-0472">Membrane</keyword>
<reference evidence="2 3" key="1">
    <citation type="journal article" date="2016" name="Nat. Commun.">
        <title>Thousands of microbial genomes shed light on interconnected biogeochemical processes in an aquifer system.</title>
        <authorList>
            <person name="Anantharaman K."/>
            <person name="Brown C.T."/>
            <person name="Hug L.A."/>
            <person name="Sharon I."/>
            <person name="Castelle C.J."/>
            <person name="Probst A.J."/>
            <person name="Thomas B.C."/>
            <person name="Singh A."/>
            <person name="Wilkins M.J."/>
            <person name="Karaoz U."/>
            <person name="Brodie E.L."/>
            <person name="Williams K.H."/>
            <person name="Hubbard S.S."/>
            <person name="Banfield J.F."/>
        </authorList>
    </citation>
    <scope>NUCLEOTIDE SEQUENCE [LARGE SCALE GENOMIC DNA]</scope>
</reference>
<evidence type="ECO:0000313" key="3">
    <source>
        <dbReference type="Proteomes" id="UP000178449"/>
    </source>
</evidence>
<evidence type="ECO:0008006" key="4">
    <source>
        <dbReference type="Google" id="ProtNLM"/>
    </source>
</evidence>
<feature type="transmembrane region" description="Helical" evidence="1">
    <location>
        <begin position="26"/>
        <end position="45"/>
    </location>
</feature>